<gene>
    <name evidence="1" type="ORF">AVEN_171315_1</name>
</gene>
<accession>A0A4Y2M432</accession>
<organism evidence="1 2">
    <name type="scientific">Araneus ventricosus</name>
    <name type="common">Orbweaver spider</name>
    <name type="synonym">Epeira ventricosa</name>
    <dbReference type="NCBI Taxonomy" id="182803"/>
    <lineage>
        <taxon>Eukaryota</taxon>
        <taxon>Metazoa</taxon>
        <taxon>Ecdysozoa</taxon>
        <taxon>Arthropoda</taxon>
        <taxon>Chelicerata</taxon>
        <taxon>Arachnida</taxon>
        <taxon>Araneae</taxon>
        <taxon>Araneomorphae</taxon>
        <taxon>Entelegynae</taxon>
        <taxon>Araneoidea</taxon>
        <taxon>Araneidae</taxon>
        <taxon>Araneus</taxon>
    </lineage>
</organism>
<name>A0A4Y2M432_ARAVE</name>
<comment type="caution">
    <text evidence="1">The sequence shown here is derived from an EMBL/GenBank/DDBJ whole genome shotgun (WGS) entry which is preliminary data.</text>
</comment>
<sequence>MLLTSEVLRYDILHYFYLSGRGISSLKLVVIGCDGTADNTGWKTVRFAESEIPLETVTMGSLLLHFNELPFGICSHEPDSLSNSQLFRGITTWKKISGVFRPTLVYSLAH</sequence>
<reference evidence="1 2" key="1">
    <citation type="journal article" date="2019" name="Sci. Rep.">
        <title>Orb-weaving spider Araneus ventricosus genome elucidates the spidroin gene catalogue.</title>
        <authorList>
            <person name="Kono N."/>
            <person name="Nakamura H."/>
            <person name="Ohtoshi R."/>
            <person name="Moran D.A.P."/>
            <person name="Shinohara A."/>
            <person name="Yoshida Y."/>
            <person name="Fujiwara M."/>
            <person name="Mori M."/>
            <person name="Tomita M."/>
            <person name="Arakawa K."/>
        </authorList>
    </citation>
    <scope>NUCLEOTIDE SEQUENCE [LARGE SCALE GENOMIC DNA]</scope>
</reference>
<evidence type="ECO:0000313" key="2">
    <source>
        <dbReference type="Proteomes" id="UP000499080"/>
    </source>
</evidence>
<proteinExistence type="predicted"/>
<dbReference type="Proteomes" id="UP000499080">
    <property type="component" value="Unassembled WGS sequence"/>
</dbReference>
<evidence type="ECO:0000313" key="1">
    <source>
        <dbReference type="EMBL" id="GBN21731.1"/>
    </source>
</evidence>
<dbReference type="AlphaFoldDB" id="A0A4Y2M432"/>
<protein>
    <submittedName>
        <fullName evidence="1">Uncharacterized protein</fullName>
    </submittedName>
</protein>
<keyword evidence="2" id="KW-1185">Reference proteome</keyword>
<dbReference type="EMBL" id="BGPR01006772">
    <property type="protein sequence ID" value="GBN21731.1"/>
    <property type="molecule type" value="Genomic_DNA"/>
</dbReference>